<dbReference type="EMBL" id="CAFBON010000051">
    <property type="protein sequence ID" value="CAB4983108.1"/>
    <property type="molecule type" value="Genomic_DNA"/>
</dbReference>
<organism evidence="1">
    <name type="scientific">freshwater metagenome</name>
    <dbReference type="NCBI Taxonomy" id="449393"/>
    <lineage>
        <taxon>unclassified sequences</taxon>
        <taxon>metagenomes</taxon>
        <taxon>ecological metagenomes</taxon>
    </lineage>
</organism>
<sequence length="289" mass="30254">MPAAHRRVTRLAVILATLAICALFAAITLVVPVAVIARASTSGGGTTEPGGIWAGVSHYWGEWAGTRSDCTWSAFLVTPDSGGLPGGEPPPRVIAGVNYRLYVSVCPSGNRLVWVPQVPPTVINRWSSSLLTRWLPRPALRTAPPSSRAVVTVGTWFWTDATVWRPVSITAWIPTPGGPLWVTTTAVPIRLEFDPGDGAWGSGPVTCVGPGVPWLVAFGDGVPSPSGCSYAYPHSSAVAANGRSFTARLSIVWSVSWRASTGAGGPAGPLRTTRTAPVTVREIEGLGIT</sequence>
<gene>
    <name evidence="1" type="ORF">UFOPK3954_00648</name>
</gene>
<dbReference type="AlphaFoldDB" id="A0A6J7MSS7"/>
<reference evidence="1" key="1">
    <citation type="submission" date="2020-05" db="EMBL/GenBank/DDBJ databases">
        <authorList>
            <person name="Chiriac C."/>
            <person name="Salcher M."/>
            <person name="Ghai R."/>
            <person name="Kavagutti S V."/>
        </authorList>
    </citation>
    <scope>NUCLEOTIDE SEQUENCE</scope>
</reference>
<name>A0A6J7MSS7_9ZZZZ</name>
<accession>A0A6J7MSS7</accession>
<evidence type="ECO:0000313" key="1">
    <source>
        <dbReference type="EMBL" id="CAB4983108.1"/>
    </source>
</evidence>
<protein>
    <submittedName>
        <fullName evidence="1">Unannotated protein</fullName>
    </submittedName>
</protein>
<proteinExistence type="predicted"/>